<dbReference type="GO" id="GO:0005737">
    <property type="term" value="C:cytoplasm"/>
    <property type="evidence" value="ECO:0007669"/>
    <property type="project" value="TreeGrafter"/>
</dbReference>
<dbReference type="EMBL" id="CAICTM010000189">
    <property type="protein sequence ID" value="CAB9504229.1"/>
    <property type="molecule type" value="Genomic_DNA"/>
</dbReference>
<feature type="region of interest" description="Disordered" evidence="2">
    <location>
        <begin position="414"/>
        <end position="486"/>
    </location>
</feature>
<evidence type="ECO:0000256" key="1">
    <source>
        <dbReference type="SAM" id="Coils"/>
    </source>
</evidence>
<dbReference type="Pfam" id="PF00789">
    <property type="entry name" value="UBX"/>
    <property type="match status" value="1"/>
</dbReference>
<evidence type="ECO:0000256" key="2">
    <source>
        <dbReference type="SAM" id="MobiDB-lite"/>
    </source>
</evidence>
<dbReference type="PANTHER" id="PTHR46467:SF1">
    <property type="entry name" value="TETHER CONTAINING UBX DOMAIN FOR GLUT4"/>
    <property type="match status" value="1"/>
</dbReference>
<dbReference type="GO" id="GO:0012506">
    <property type="term" value="C:vesicle membrane"/>
    <property type="evidence" value="ECO:0007669"/>
    <property type="project" value="TreeGrafter"/>
</dbReference>
<evidence type="ECO:0000313" key="4">
    <source>
        <dbReference type="EMBL" id="CAB9504229.1"/>
    </source>
</evidence>
<dbReference type="InterPro" id="IPR029071">
    <property type="entry name" value="Ubiquitin-like_domsf"/>
</dbReference>
<dbReference type="GO" id="GO:0005634">
    <property type="term" value="C:nucleus"/>
    <property type="evidence" value="ECO:0007669"/>
    <property type="project" value="TreeGrafter"/>
</dbReference>
<dbReference type="Proteomes" id="UP001153069">
    <property type="component" value="Unassembled WGS sequence"/>
</dbReference>
<dbReference type="InterPro" id="IPR036339">
    <property type="entry name" value="PUB-like_dom_sf"/>
</dbReference>
<gene>
    <name evidence="4" type="ORF">SEMRO_190_G081770.1</name>
</gene>
<dbReference type="Gene3D" id="1.20.58.2190">
    <property type="match status" value="1"/>
</dbReference>
<accession>A0A9N8DQR5</accession>
<evidence type="ECO:0000313" key="5">
    <source>
        <dbReference type="Proteomes" id="UP001153069"/>
    </source>
</evidence>
<proteinExistence type="predicted"/>
<dbReference type="PROSITE" id="PS50033">
    <property type="entry name" value="UBX"/>
    <property type="match status" value="1"/>
</dbReference>
<dbReference type="GO" id="GO:0006886">
    <property type="term" value="P:intracellular protein transport"/>
    <property type="evidence" value="ECO:0007669"/>
    <property type="project" value="TreeGrafter"/>
</dbReference>
<comment type="caution">
    <text evidence="4">The sequence shown here is derived from an EMBL/GenBank/DDBJ whole genome shotgun (WGS) entry which is preliminary data.</text>
</comment>
<keyword evidence="5" id="KW-1185">Reference proteome</keyword>
<organism evidence="4 5">
    <name type="scientific">Seminavis robusta</name>
    <dbReference type="NCBI Taxonomy" id="568900"/>
    <lineage>
        <taxon>Eukaryota</taxon>
        <taxon>Sar</taxon>
        <taxon>Stramenopiles</taxon>
        <taxon>Ochrophyta</taxon>
        <taxon>Bacillariophyta</taxon>
        <taxon>Bacillariophyceae</taxon>
        <taxon>Bacillariophycidae</taxon>
        <taxon>Naviculales</taxon>
        <taxon>Naviculaceae</taxon>
        <taxon>Seminavis</taxon>
    </lineage>
</organism>
<dbReference type="Gene3D" id="3.10.20.90">
    <property type="entry name" value="Phosphatidylinositol 3-kinase Catalytic Subunit, Chain A, domain 1"/>
    <property type="match status" value="1"/>
</dbReference>
<feature type="compositionally biased region" description="Basic and acidic residues" evidence="2">
    <location>
        <begin position="440"/>
        <end position="451"/>
    </location>
</feature>
<dbReference type="AlphaFoldDB" id="A0A9N8DQR5"/>
<name>A0A9N8DQR5_9STRA</name>
<sequence length="486" mass="52887">MEVEPSPSSSYPHHLSVQALDQAVDLILKNNFDVDTKACFITLMKVLDNVIQKPFDPKVRSIRLGNPAFSKKVSSRKGGVEFLLACGFVQETPPPPLLSKEAPEAFLFLRDDDGDNATVDPTTLKTKKEAYTSHIITARRLLLTRAIQDLHLKAEELPTYRPPPPPVATHNTASTTTTSANKRDASATFNPFQPQRHDAMSAAVGAQLTPDGNYVSTTEKQLQNLQNKQKKLESKLHKEIMNREWVGSRPNASGKPTAIIAAANSSPPDDDNKGNGSLIAAQFAKQQAAQKQREQGGFTTKSMRELERLKKQKVYSHTQIALQFSDGTIVQGKFLPKEKIQTVMTALQQDCFLEPSGGTMELYVTPPRKTLDPKATLDAEGLVPAAKVFVKCASMPSLKPELFTTTAATAFPSSQPIVHNGKANEDKGEMKPAAAAAKPKSAEDKEEEMMRRMLGGGRRLGGGGGAKNSSDGSKPKSGGMPKWFKK</sequence>
<dbReference type="SUPFAM" id="SSF143503">
    <property type="entry name" value="PUG domain-like"/>
    <property type="match status" value="1"/>
</dbReference>
<protein>
    <submittedName>
        <fullName evidence="4">Pfam:TUG</fullName>
    </submittedName>
</protein>
<dbReference type="CDD" id="cd09212">
    <property type="entry name" value="PUB"/>
    <property type="match status" value="1"/>
</dbReference>
<feature type="compositionally biased region" description="Gly residues" evidence="2">
    <location>
        <begin position="454"/>
        <end position="466"/>
    </location>
</feature>
<dbReference type="SMART" id="SM00580">
    <property type="entry name" value="PUG"/>
    <property type="match status" value="1"/>
</dbReference>
<reference evidence="4" key="1">
    <citation type="submission" date="2020-06" db="EMBL/GenBank/DDBJ databases">
        <authorList>
            <consortium name="Plant Systems Biology data submission"/>
        </authorList>
    </citation>
    <scope>NUCLEOTIDE SEQUENCE</scope>
    <source>
        <strain evidence="4">D6</strain>
    </source>
</reference>
<feature type="domain" description="UBX" evidence="3">
    <location>
        <begin position="313"/>
        <end position="390"/>
    </location>
</feature>
<dbReference type="PANTHER" id="PTHR46467">
    <property type="entry name" value="TETHER CONTAINING UBX DOMAIN FOR GLUT4"/>
    <property type="match status" value="1"/>
</dbReference>
<feature type="compositionally biased region" description="Low complexity" evidence="2">
    <location>
        <begin position="168"/>
        <end position="180"/>
    </location>
</feature>
<feature type="coiled-coil region" evidence="1">
    <location>
        <begin position="215"/>
        <end position="242"/>
    </location>
</feature>
<dbReference type="InterPro" id="IPR001012">
    <property type="entry name" value="UBX_dom"/>
</dbReference>
<dbReference type="SUPFAM" id="SSF54236">
    <property type="entry name" value="Ubiquitin-like"/>
    <property type="match status" value="1"/>
</dbReference>
<dbReference type="OrthoDB" id="440781at2759"/>
<dbReference type="InterPro" id="IPR018997">
    <property type="entry name" value="PUB_domain"/>
</dbReference>
<evidence type="ECO:0000259" key="3">
    <source>
        <dbReference type="PROSITE" id="PS50033"/>
    </source>
</evidence>
<dbReference type="Pfam" id="PF09409">
    <property type="entry name" value="PUB"/>
    <property type="match status" value="1"/>
</dbReference>
<feature type="region of interest" description="Disordered" evidence="2">
    <location>
        <begin position="157"/>
        <end position="183"/>
    </location>
</feature>
<keyword evidence="1" id="KW-0175">Coiled coil</keyword>